<gene>
    <name evidence="8" type="ordered locus">Oter_1405</name>
</gene>
<dbReference type="InterPro" id="IPR017850">
    <property type="entry name" value="Alkaline_phosphatase_core_sf"/>
</dbReference>
<evidence type="ECO:0000256" key="2">
    <source>
        <dbReference type="ARBA" id="ARBA00022475"/>
    </source>
</evidence>
<evidence type="ECO:0000256" key="5">
    <source>
        <dbReference type="ARBA" id="ARBA00023136"/>
    </source>
</evidence>
<feature type="transmembrane region" description="Helical" evidence="6">
    <location>
        <begin position="99"/>
        <end position="122"/>
    </location>
</feature>
<evidence type="ECO:0000256" key="6">
    <source>
        <dbReference type="SAM" id="Phobius"/>
    </source>
</evidence>
<dbReference type="GO" id="GO:0005886">
    <property type="term" value="C:plasma membrane"/>
    <property type="evidence" value="ECO:0007669"/>
    <property type="project" value="UniProtKB-SubCell"/>
</dbReference>
<feature type="transmembrane region" description="Helical" evidence="6">
    <location>
        <begin position="61"/>
        <end position="79"/>
    </location>
</feature>
<dbReference type="CDD" id="cd16015">
    <property type="entry name" value="LTA_synthase"/>
    <property type="match status" value="1"/>
</dbReference>
<dbReference type="Pfam" id="PF00884">
    <property type="entry name" value="Sulfatase"/>
    <property type="match status" value="1"/>
</dbReference>
<dbReference type="SUPFAM" id="SSF53649">
    <property type="entry name" value="Alkaline phosphatase-like"/>
    <property type="match status" value="1"/>
</dbReference>
<dbReference type="InterPro" id="IPR050448">
    <property type="entry name" value="OpgB/LTA_synthase_biosynth"/>
</dbReference>
<accession>B1ZS14</accession>
<proteinExistence type="predicted"/>
<evidence type="ECO:0000256" key="4">
    <source>
        <dbReference type="ARBA" id="ARBA00022989"/>
    </source>
</evidence>
<feature type="domain" description="Sulfatase N-terminal" evidence="7">
    <location>
        <begin position="328"/>
        <end position="598"/>
    </location>
</feature>
<keyword evidence="4 6" id="KW-1133">Transmembrane helix</keyword>
<keyword evidence="3 6" id="KW-0812">Transmembrane</keyword>
<dbReference type="KEGG" id="ote:Oter_1405"/>
<comment type="subcellular location">
    <subcellularLocation>
        <location evidence="1">Cell membrane</location>
        <topology evidence="1">Multi-pass membrane protein</topology>
    </subcellularLocation>
</comment>
<reference evidence="8 9" key="1">
    <citation type="journal article" date="2011" name="J. Bacteriol.">
        <title>Genome sequence of the verrucomicrobium Opitutus terrae PB90-1, an abundant inhabitant of rice paddy soil ecosystems.</title>
        <authorList>
            <person name="van Passel M.W."/>
            <person name="Kant R."/>
            <person name="Palva A."/>
            <person name="Copeland A."/>
            <person name="Lucas S."/>
            <person name="Lapidus A."/>
            <person name="Glavina del Rio T."/>
            <person name="Pitluck S."/>
            <person name="Goltsman E."/>
            <person name="Clum A."/>
            <person name="Sun H."/>
            <person name="Schmutz J."/>
            <person name="Larimer F.W."/>
            <person name="Land M.L."/>
            <person name="Hauser L."/>
            <person name="Kyrpides N."/>
            <person name="Mikhailova N."/>
            <person name="Richardson P.P."/>
            <person name="Janssen P.H."/>
            <person name="de Vos W.M."/>
            <person name="Smidt H."/>
        </authorList>
    </citation>
    <scope>NUCLEOTIDE SEQUENCE [LARGE SCALE GENOMIC DNA]</scope>
    <source>
        <strain evidence="9">DSM 11246 / JCM 15787 / PB90-1</strain>
    </source>
</reference>
<dbReference type="Proteomes" id="UP000007013">
    <property type="component" value="Chromosome"/>
</dbReference>
<evidence type="ECO:0000256" key="1">
    <source>
        <dbReference type="ARBA" id="ARBA00004651"/>
    </source>
</evidence>
<dbReference type="eggNOG" id="COG1368">
    <property type="taxonomic scope" value="Bacteria"/>
</dbReference>
<dbReference type="PANTHER" id="PTHR47371">
    <property type="entry name" value="LIPOTEICHOIC ACID SYNTHASE"/>
    <property type="match status" value="1"/>
</dbReference>
<protein>
    <submittedName>
        <fullName evidence="8">Sulfatase</fullName>
    </submittedName>
</protein>
<organism evidence="8 9">
    <name type="scientific">Opitutus terrae (strain DSM 11246 / JCM 15787 / PB90-1)</name>
    <dbReference type="NCBI Taxonomy" id="452637"/>
    <lineage>
        <taxon>Bacteria</taxon>
        <taxon>Pseudomonadati</taxon>
        <taxon>Verrucomicrobiota</taxon>
        <taxon>Opitutia</taxon>
        <taxon>Opitutales</taxon>
        <taxon>Opitutaceae</taxon>
        <taxon>Opitutus</taxon>
    </lineage>
</organism>
<evidence type="ECO:0000256" key="3">
    <source>
        <dbReference type="ARBA" id="ARBA00022692"/>
    </source>
</evidence>
<dbReference type="Gene3D" id="3.30.1120.80">
    <property type="match status" value="1"/>
</dbReference>
<dbReference type="InterPro" id="IPR000917">
    <property type="entry name" value="Sulfatase_N"/>
</dbReference>
<dbReference type="HOGENOM" id="CLU_014653_1_0_0"/>
<feature type="transmembrane region" description="Helical" evidence="6">
    <location>
        <begin position="189"/>
        <end position="207"/>
    </location>
</feature>
<feature type="transmembrane region" description="Helical" evidence="6">
    <location>
        <begin position="134"/>
        <end position="158"/>
    </location>
</feature>
<dbReference type="EMBL" id="CP001032">
    <property type="protein sequence ID" value="ACB74690.1"/>
    <property type="molecule type" value="Genomic_DNA"/>
</dbReference>
<keyword evidence="9" id="KW-1185">Reference proteome</keyword>
<evidence type="ECO:0000313" key="8">
    <source>
        <dbReference type="EMBL" id="ACB74690.1"/>
    </source>
</evidence>
<evidence type="ECO:0000313" key="9">
    <source>
        <dbReference type="Proteomes" id="UP000007013"/>
    </source>
</evidence>
<evidence type="ECO:0000259" key="7">
    <source>
        <dbReference type="Pfam" id="PF00884"/>
    </source>
</evidence>
<feature type="transmembrane region" description="Helical" evidence="6">
    <location>
        <begin position="228"/>
        <end position="245"/>
    </location>
</feature>
<name>B1ZS14_OPITP</name>
<dbReference type="STRING" id="452637.Oter_1405"/>
<dbReference type="AlphaFoldDB" id="B1ZS14"/>
<keyword evidence="2" id="KW-1003">Cell membrane</keyword>
<dbReference type="Gene3D" id="3.40.720.10">
    <property type="entry name" value="Alkaline Phosphatase, subunit A"/>
    <property type="match status" value="1"/>
</dbReference>
<dbReference type="PANTHER" id="PTHR47371:SF3">
    <property type="entry name" value="PHOSPHOGLYCEROL TRANSFERASE I"/>
    <property type="match status" value="1"/>
</dbReference>
<dbReference type="OrthoDB" id="5901192at2"/>
<keyword evidence="5 6" id="KW-0472">Membrane</keyword>
<sequence length="712" mass="79914">MHRSYPVNAFRACYPYRNKRFDLPTLSSPKPQRCGDPAPTAPSVKVLSLVKSALARRDGGVLLFVVLFVSVSWLTRLALGLKAWSAVSLDSSLLAAAAWALAYDLGAALLWSLPLVVVLVLLPRRFFTSWWGRSAAHLGFFVGLYALLFGGVAEWFFWDEFGVRFNFIAVDYLVYTKEVIGNIRESYPLPWVFAGLGGATLAGYWLWLRAGLMNRWLAAEPERFRWRLARGGAWIVATIAVAVTLNSEQMPGFANNYNRELAKNGLWSLFAAFRNNELDYDQFYPTLPVDEAFQRVRTELAADRSDPLGDDARDTLRFVRGEGAELHPNVIQITVESLSAEFLGRYHQGSTLTPNLDALAARSLVFDNLYATGTRTDRGMEALTLSLPPTPGRSLIKRPHNEHLFTLGSVFRSRGYDTAFLYGGYGYFDNMNYFFGHNGYRVVDRASVAGNDITFANAWGACDEDLYRWTLREADAAHAAGKPFHFFVMTTSNHRPYTYPEGRIDLPSKISGRAGAVKYTDFAIGQFLRDAESKPWFRNTVFVVVADHCASVAGRTTLPVQNYHIPMLIYAPGGQVAPGHVTELMSQVDFAPTLLGLLRWSYASRFFGWDVRTATGDRRALIGNYQKLGLYETGMLSVVMPVRAAEEYSYDATTFALTPRRAEFTPEAIAYYQTASYLFRHRRYRELSPEEQAHLLREAQHARPPSATVAVH</sequence>